<feature type="compositionally biased region" description="Basic and acidic residues" evidence="5">
    <location>
        <begin position="269"/>
        <end position="283"/>
    </location>
</feature>
<keyword evidence="2 4" id="KW-0863">Zinc-finger</keyword>
<dbReference type="SMART" id="SM00249">
    <property type="entry name" value="PHD"/>
    <property type="match status" value="3"/>
</dbReference>
<feature type="compositionally biased region" description="Polar residues" evidence="5">
    <location>
        <begin position="198"/>
        <end position="211"/>
    </location>
</feature>
<feature type="compositionally biased region" description="Polar residues" evidence="5">
    <location>
        <begin position="1"/>
        <end position="22"/>
    </location>
</feature>
<dbReference type="PROSITE" id="PS50016">
    <property type="entry name" value="ZF_PHD_2"/>
    <property type="match status" value="1"/>
</dbReference>
<reference evidence="7" key="1">
    <citation type="submission" date="2022-07" db="EMBL/GenBank/DDBJ databases">
        <title>Phylogenomic reconstructions and comparative analyses of Kickxellomycotina fungi.</title>
        <authorList>
            <person name="Reynolds N.K."/>
            <person name="Stajich J.E."/>
            <person name="Barry K."/>
            <person name="Grigoriev I.V."/>
            <person name="Crous P."/>
            <person name="Smith M.E."/>
        </authorList>
    </citation>
    <scope>NUCLEOTIDE SEQUENCE</scope>
    <source>
        <strain evidence="7">NBRC 100468</strain>
    </source>
</reference>
<feature type="compositionally biased region" description="Basic and acidic residues" evidence="5">
    <location>
        <begin position="241"/>
        <end position="256"/>
    </location>
</feature>
<feature type="compositionally biased region" description="Polar residues" evidence="5">
    <location>
        <begin position="83"/>
        <end position="100"/>
    </location>
</feature>
<name>A0A9W8A1A7_9FUNG</name>
<evidence type="ECO:0000256" key="2">
    <source>
        <dbReference type="ARBA" id="ARBA00022771"/>
    </source>
</evidence>
<gene>
    <name evidence="7" type="ORF">H4219_002971</name>
</gene>
<evidence type="ECO:0000313" key="8">
    <source>
        <dbReference type="Proteomes" id="UP001150538"/>
    </source>
</evidence>
<organism evidence="7 8">
    <name type="scientific">Mycoemilia scoparia</name>
    <dbReference type="NCBI Taxonomy" id="417184"/>
    <lineage>
        <taxon>Eukaryota</taxon>
        <taxon>Fungi</taxon>
        <taxon>Fungi incertae sedis</taxon>
        <taxon>Zoopagomycota</taxon>
        <taxon>Kickxellomycotina</taxon>
        <taxon>Kickxellomycetes</taxon>
        <taxon>Kickxellales</taxon>
        <taxon>Kickxellaceae</taxon>
        <taxon>Mycoemilia</taxon>
    </lineage>
</organism>
<dbReference type="InterPro" id="IPR013083">
    <property type="entry name" value="Znf_RING/FYVE/PHD"/>
</dbReference>
<feature type="region of interest" description="Disordered" evidence="5">
    <location>
        <begin position="725"/>
        <end position="758"/>
    </location>
</feature>
<dbReference type="InterPro" id="IPR019787">
    <property type="entry name" value="Znf_PHD-finger"/>
</dbReference>
<keyword evidence="8" id="KW-1185">Reference proteome</keyword>
<dbReference type="InterPro" id="IPR001965">
    <property type="entry name" value="Znf_PHD"/>
</dbReference>
<feature type="compositionally biased region" description="Polar residues" evidence="5">
    <location>
        <begin position="897"/>
        <end position="931"/>
    </location>
</feature>
<comment type="caution">
    <text evidence="7">The sequence shown here is derived from an EMBL/GenBank/DDBJ whole genome shotgun (WGS) entry which is preliminary data.</text>
</comment>
<sequence>MARLNGNSNGIASTEQPTGLTTRRSRRNASMPEEQSSTAHVVTTPHRTKRNKTTGASADHHQQTKSTRSKSSRRQPPSERTDSSPIKHNSNTARGKSISNDSEKTSTKSKKIGSLNGKNVQSNTPEAENSDGSESNDSDNDEGEQDKDTGTSAQADTDVGEDVPSHVPRKRQRLAEDANGHKNTAENEENSDGGQAGDVSSVTTETLQTIDYENDGIKTTPGKWRPGKRGRPPIGSNYISRKKEPKTPKPPKEVKPEVPQVIPDDAEEHSETEIDEAGEKKINSDGALQDGRVYIFPTLKSPFRKNTNTVYVLSADCCKYVGFRDSYVLFKNNPELKRILTTEAERDMLIKDGMLSPSMRKREIAIVTARSLFRKFGAMVVKNGRYIDDDYFEARSREEAKFPQGTVVAKMGLYRSINKIRTPARSGAATPNTPSHVGGKKGRIGGHQGADDVSKLGNDWSILTSPGIASLRGATPGARSRSRTPRPDGGDDADAHSISEIVPRRRSYASLQASLVSNHIPRPSELVEDVFGYTLSAHRQIFNEPIVGSVPLRYSLAANPKKEKTQHLGNDPKWISANDFNQKLRAWRQWDDGIWYDSHTGVHQVPEATQPTKIRVERIPYRGPAQTHSVFTNVDEILHFDRLSVSSPGFQGVSSNGLPIFKEDYQPKLGTPDGEASDEYPLSLMQGQYQNHFSVFTTRFGQSVDEAEQHYGAFWLQRRAIAAPRQQQQQQQQASLQSLQNGQNTDLSGRHHGPNGMQLNQRQNHMIQKKHHQNLSNSVLYGSPEAGFRCGFYAKSSGKPCKRLVSQAGERCLYHLNDEESESVPSTPFSPQMPINRQPASQTPYRSLQYHHPNTAHSPAFQNNAPVSGVGPYPMMPPMMPGQPHTSLQMHYQSLAKQTPNRVSTPLSRVKGSQQQSHRDISTPTRSTSKRASFLNAQKAMLQDQSESDTDNDDSRSQQGGSLTPGPASNPAGLTSPQRNFVGLPHTGVMSVQQQQQQAMLLASQWRPGMPIPPYLAANPQMAHIMQSSQHNTLPNNHQAALNHQQMMLMQRATPAISNGASIGQSGGGGMAAKCMDCELPIEPRTGQNRLPPVLDPSKAPAICTTCKNQSHLHCLLPDPLPKSTIHTSFPLNPVLEELPHSLSVLSYPWQCENCKKCSVCDEVGDEAKMVICDVCERGWHIDCCDPALESVPQDDWRCYNCSRCQGGCGVSPKNNDVKDWLIRSVVVQSAHDTEVAPFIKNMGSTLLGAYCGSCRDRARNGNICGICVKTWDASTANSLAIRRCTQCHTAVHSACDPNGEAAQPYTCPGCIGNVVINVSSLGKPMAPEPSSSSRLPSNIKTRAIVRAADPSLPNGISLLVPLIKGTGVSKFKKNGMPA</sequence>
<dbReference type="InterPro" id="IPR011011">
    <property type="entry name" value="Znf_FYVE_PHD"/>
</dbReference>
<evidence type="ECO:0000256" key="3">
    <source>
        <dbReference type="ARBA" id="ARBA00022833"/>
    </source>
</evidence>
<dbReference type="Pfam" id="PF08624">
    <property type="entry name" value="CRC_subunit"/>
    <property type="match status" value="1"/>
</dbReference>
<dbReference type="Gene3D" id="3.30.40.10">
    <property type="entry name" value="Zinc/RING finger domain, C3HC4 (zinc finger)"/>
    <property type="match status" value="1"/>
</dbReference>
<feature type="compositionally biased region" description="Low complexity" evidence="5">
    <location>
        <begin position="725"/>
        <end position="740"/>
    </location>
</feature>
<dbReference type="EMBL" id="JANBPU010000060">
    <property type="protein sequence ID" value="KAJ1917861.1"/>
    <property type="molecule type" value="Genomic_DNA"/>
</dbReference>
<feature type="compositionally biased region" description="Basic and acidic residues" evidence="5">
    <location>
        <begin position="173"/>
        <end position="185"/>
    </location>
</feature>
<dbReference type="Proteomes" id="UP001150538">
    <property type="component" value="Unassembled WGS sequence"/>
</dbReference>
<feature type="region of interest" description="Disordered" evidence="5">
    <location>
        <begin position="1"/>
        <end position="283"/>
    </location>
</feature>
<keyword evidence="1" id="KW-0479">Metal-binding</keyword>
<feature type="region of interest" description="Disordered" evidence="5">
    <location>
        <begin position="819"/>
        <end position="840"/>
    </location>
</feature>
<dbReference type="Pfam" id="PF00628">
    <property type="entry name" value="PHD"/>
    <property type="match status" value="1"/>
</dbReference>
<accession>A0A9W8A1A7</accession>
<keyword evidence="3" id="KW-0862">Zinc</keyword>
<evidence type="ECO:0000259" key="6">
    <source>
        <dbReference type="PROSITE" id="PS50016"/>
    </source>
</evidence>
<feature type="region of interest" description="Disordered" evidence="5">
    <location>
        <begin position="897"/>
        <end position="984"/>
    </location>
</feature>
<feature type="region of interest" description="Disordered" evidence="5">
    <location>
        <begin position="424"/>
        <end position="450"/>
    </location>
</feature>
<feature type="domain" description="PHD-type" evidence="6">
    <location>
        <begin position="1155"/>
        <end position="1205"/>
    </location>
</feature>
<dbReference type="SUPFAM" id="SSF57903">
    <property type="entry name" value="FYVE/PHD zinc finger"/>
    <property type="match status" value="1"/>
</dbReference>
<evidence type="ECO:0000256" key="5">
    <source>
        <dbReference type="SAM" id="MobiDB-lite"/>
    </source>
</evidence>
<proteinExistence type="predicted"/>
<feature type="compositionally biased region" description="Polar residues" evidence="5">
    <location>
        <begin position="823"/>
        <end position="840"/>
    </location>
</feature>
<feature type="compositionally biased region" description="Acidic residues" evidence="5">
    <location>
        <begin position="128"/>
        <end position="145"/>
    </location>
</feature>
<dbReference type="OrthoDB" id="5598844at2759"/>
<evidence type="ECO:0000256" key="1">
    <source>
        <dbReference type="ARBA" id="ARBA00022723"/>
    </source>
</evidence>
<dbReference type="GO" id="GO:0008270">
    <property type="term" value="F:zinc ion binding"/>
    <property type="evidence" value="ECO:0007669"/>
    <property type="project" value="UniProtKB-KW"/>
</dbReference>
<evidence type="ECO:0000256" key="4">
    <source>
        <dbReference type="PROSITE-ProRule" id="PRU00146"/>
    </source>
</evidence>
<feature type="region of interest" description="Disordered" evidence="5">
    <location>
        <begin position="467"/>
        <end position="499"/>
    </location>
</feature>
<evidence type="ECO:0000313" key="7">
    <source>
        <dbReference type="EMBL" id="KAJ1917861.1"/>
    </source>
</evidence>
<feature type="compositionally biased region" description="Polar residues" evidence="5">
    <location>
        <begin position="116"/>
        <end position="127"/>
    </location>
</feature>
<protein>
    <recommendedName>
        <fullName evidence="6">PHD-type domain-containing protein</fullName>
    </recommendedName>
</protein>
<feature type="compositionally biased region" description="Basic and acidic residues" evidence="5">
    <location>
        <begin position="485"/>
        <end position="497"/>
    </location>
</feature>
<dbReference type="InterPro" id="IPR013933">
    <property type="entry name" value="CRC_Rsc7/Swp82"/>
</dbReference>